<feature type="compositionally biased region" description="Basic and acidic residues" evidence="1">
    <location>
        <begin position="134"/>
        <end position="144"/>
    </location>
</feature>
<organism evidence="2 3">
    <name type="scientific">Goodea atripinnis</name>
    <dbReference type="NCBI Taxonomy" id="208336"/>
    <lineage>
        <taxon>Eukaryota</taxon>
        <taxon>Metazoa</taxon>
        <taxon>Chordata</taxon>
        <taxon>Craniata</taxon>
        <taxon>Vertebrata</taxon>
        <taxon>Euteleostomi</taxon>
        <taxon>Actinopterygii</taxon>
        <taxon>Neopterygii</taxon>
        <taxon>Teleostei</taxon>
        <taxon>Neoteleostei</taxon>
        <taxon>Acanthomorphata</taxon>
        <taxon>Ovalentaria</taxon>
        <taxon>Atherinomorphae</taxon>
        <taxon>Cyprinodontiformes</taxon>
        <taxon>Goodeidae</taxon>
        <taxon>Goodea</taxon>
    </lineage>
</organism>
<keyword evidence="3" id="KW-1185">Reference proteome</keyword>
<evidence type="ECO:0000313" key="3">
    <source>
        <dbReference type="Proteomes" id="UP001476798"/>
    </source>
</evidence>
<protein>
    <submittedName>
        <fullName evidence="2">Uncharacterized protein</fullName>
    </submittedName>
</protein>
<evidence type="ECO:0000313" key="2">
    <source>
        <dbReference type="EMBL" id="MEQ2171593.1"/>
    </source>
</evidence>
<reference evidence="2 3" key="1">
    <citation type="submission" date="2021-06" db="EMBL/GenBank/DDBJ databases">
        <authorList>
            <person name="Palmer J.M."/>
        </authorList>
    </citation>
    <scope>NUCLEOTIDE SEQUENCE [LARGE SCALE GENOMIC DNA]</scope>
    <source>
        <strain evidence="2 3">GA_2019</strain>
        <tissue evidence="2">Muscle</tissue>
    </source>
</reference>
<comment type="caution">
    <text evidence="2">The sequence shown here is derived from an EMBL/GenBank/DDBJ whole genome shotgun (WGS) entry which is preliminary data.</text>
</comment>
<feature type="compositionally biased region" description="Polar residues" evidence="1">
    <location>
        <begin position="116"/>
        <end position="125"/>
    </location>
</feature>
<proteinExistence type="predicted"/>
<gene>
    <name evidence="2" type="ORF">GOODEAATRI_012369</name>
</gene>
<evidence type="ECO:0000256" key="1">
    <source>
        <dbReference type="SAM" id="MobiDB-lite"/>
    </source>
</evidence>
<name>A0ABV0NJL0_9TELE</name>
<sequence>MEKENPIETDENLFKTPAASFDEEMVSTSHEPAVAAENSKSSCDSIHPEEGDLPLVHSTTGSEELKLKPGQIVIYTDKETGQKYTGKITSRAGKASGKHRNWYNLEYREPEEMAGSTGSADTGQVTDLEVTPSENDKSYTDNRDEILVVEEDIFSQAKQT</sequence>
<dbReference type="EMBL" id="JAHRIO010040770">
    <property type="protein sequence ID" value="MEQ2171593.1"/>
    <property type="molecule type" value="Genomic_DNA"/>
</dbReference>
<dbReference type="Proteomes" id="UP001476798">
    <property type="component" value="Unassembled WGS sequence"/>
</dbReference>
<feature type="region of interest" description="Disordered" evidence="1">
    <location>
        <begin position="111"/>
        <end position="144"/>
    </location>
</feature>
<accession>A0ABV0NJL0</accession>
<feature type="region of interest" description="Disordered" evidence="1">
    <location>
        <begin position="1"/>
        <end position="62"/>
    </location>
</feature>